<evidence type="ECO:0000256" key="2">
    <source>
        <dbReference type="ARBA" id="ARBA00043942"/>
    </source>
</evidence>
<comment type="similarity">
    <text evidence="1">Belongs to the UPF0545 family.</text>
</comment>
<evidence type="ECO:0000256" key="1">
    <source>
        <dbReference type="ARBA" id="ARBA00006412"/>
    </source>
</evidence>
<dbReference type="AlphaFoldDB" id="A0A668RKH9"/>
<dbReference type="PANTHER" id="PTHR28052">
    <property type="entry name" value="UPF0545 PROTEIN C22ORF39"/>
    <property type="match status" value="1"/>
</dbReference>
<keyword evidence="6" id="KW-1185">Reference proteome</keyword>
<dbReference type="Pfam" id="PF11326">
    <property type="entry name" value="PANTS-like"/>
    <property type="match status" value="1"/>
</dbReference>
<proteinExistence type="inferred from homology"/>
<dbReference type="InterPro" id="IPR021475">
    <property type="entry name" value="Pants/Emi1-like"/>
</dbReference>
<organism evidence="5 6">
    <name type="scientific">Oreochromis aureus</name>
    <name type="common">Israeli tilapia</name>
    <name type="synonym">Chromis aureus</name>
    <dbReference type="NCBI Taxonomy" id="47969"/>
    <lineage>
        <taxon>Eukaryota</taxon>
        <taxon>Metazoa</taxon>
        <taxon>Chordata</taxon>
        <taxon>Craniata</taxon>
        <taxon>Vertebrata</taxon>
        <taxon>Euteleostomi</taxon>
        <taxon>Actinopterygii</taxon>
        <taxon>Neopterygii</taxon>
        <taxon>Teleostei</taxon>
        <taxon>Neoteleostei</taxon>
        <taxon>Acanthomorphata</taxon>
        <taxon>Ovalentaria</taxon>
        <taxon>Cichlomorphae</taxon>
        <taxon>Cichliformes</taxon>
        <taxon>Cichlidae</taxon>
        <taxon>African cichlids</taxon>
        <taxon>Pseudocrenilabrinae</taxon>
        <taxon>Oreochromini</taxon>
        <taxon>Oreochromis</taxon>
    </lineage>
</organism>
<accession>A0A668RKH9</accession>
<dbReference type="PANTHER" id="PTHR28052:SF1">
    <property type="entry name" value="UPF0545 PROTEIN C22ORF39"/>
    <property type="match status" value="1"/>
</dbReference>
<dbReference type="Ensembl" id="ENSOABT00000000200.2">
    <property type="protein sequence ID" value="ENSOABP00000000186.1"/>
    <property type="gene ID" value="ENSOABG00000000178.2"/>
</dbReference>
<protein>
    <recommendedName>
        <fullName evidence="3">Synaptic plasticity regulator PANTS</fullName>
    </recommendedName>
    <alternativeName>
        <fullName evidence="4">Plasticity-associated neural transcript short</fullName>
    </alternativeName>
</protein>
<evidence type="ECO:0000256" key="3">
    <source>
        <dbReference type="ARBA" id="ARBA00044072"/>
    </source>
</evidence>
<reference evidence="5" key="2">
    <citation type="submission" date="2025-09" db="UniProtKB">
        <authorList>
            <consortium name="Ensembl"/>
        </authorList>
    </citation>
    <scope>IDENTIFICATION</scope>
</reference>
<dbReference type="GO" id="GO:0043083">
    <property type="term" value="C:synaptic cleft"/>
    <property type="evidence" value="ECO:0007669"/>
    <property type="project" value="UniProtKB-SubCell"/>
</dbReference>
<dbReference type="OMA" id="CHLYKDE"/>
<evidence type="ECO:0000256" key="4">
    <source>
        <dbReference type="ARBA" id="ARBA00044235"/>
    </source>
</evidence>
<sequence length="110" mass="13513">MDRAVGEIAWRPPRACEDYWSEFRHCKSLKNCFHHYYTYGTVPSCQQWKEDYHNCREWEKHRGTEAKEALRRSEKIRVAEQRNFIPVWQLRQEPPRDWHVPLNQEKPQDS</sequence>
<evidence type="ECO:0000313" key="5">
    <source>
        <dbReference type="Ensembl" id="ENSOABP00000000186.1"/>
    </source>
</evidence>
<gene>
    <name evidence="5" type="primary">CRYGS</name>
</gene>
<comment type="subcellular location">
    <subcellularLocation>
        <location evidence="2">Synaptic cleft</location>
    </subcellularLocation>
</comment>
<reference evidence="5" key="1">
    <citation type="submission" date="2025-08" db="UniProtKB">
        <authorList>
            <consortium name="Ensembl"/>
        </authorList>
    </citation>
    <scope>IDENTIFICATION</scope>
</reference>
<evidence type="ECO:0000313" key="6">
    <source>
        <dbReference type="Proteomes" id="UP000472276"/>
    </source>
</evidence>
<dbReference type="Proteomes" id="UP000472276">
    <property type="component" value="Unassembled WGS sequence"/>
</dbReference>
<name>A0A668RKH9_OREAU</name>